<dbReference type="EMBL" id="CADCTS010000158">
    <property type="protein sequence ID" value="CAA9297997.1"/>
    <property type="molecule type" value="Genomic_DNA"/>
</dbReference>
<dbReference type="AlphaFoldDB" id="A0A6J4K7Z1"/>
<evidence type="ECO:0000256" key="1">
    <source>
        <dbReference type="SAM" id="MobiDB-lite"/>
    </source>
</evidence>
<feature type="compositionally biased region" description="Basic residues" evidence="1">
    <location>
        <begin position="9"/>
        <end position="24"/>
    </location>
</feature>
<feature type="compositionally biased region" description="Low complexity" evidence="1">
    <location>
        <begin position="99"/>
        <end position="112"/>
    </location>
</feature>
<organism evidence="2">
    <name type="scientific">uncultured Friedmanniella sp</name>
    <dbReference type="NCBI Taxonomy" id="335381"/>
    <lineage>
        <taxon>Bacteria</taxon>
        <taxon>Bacillati</taxon>
        <taxon>Actinomycetota</taxon>
        <taxon>Actinomycetes</taxon>
        <taxon>Propionibacteriales</taxon>
        <taxon>Nocardioidaceae</taxon>
        <taxon>Friedmanniella</taxon>
        <taxon>environmental samples</taxon>
    </lineage>
</organism>
<feature type="non-terminal residue" evidence="2">
    <location>
        <position position="159"/>
    </location>
</feature>
<feature type="compositionally biased region" description="Low complexity" evidence="1">
    <location>
        <begin position="26"/>
        <end position="43"/>
    </location>
</feature>
<feature type="region of interest" description="Disordered" evidence="1">
    <location>
        <begin position="1"/>
        <end position="159"/>
    </location>
</feature>
<evidence type="ECO:0000313" key="2">
    <source>
        <dbReference type="EMBL" id="CAA9297997.1"/>
    </source>
</evidence>
<gene>
    <name evidence="2" type="ORF">AVDCRST_MAG48-1081</name>
</gene>
<name>A0A6J4K7Z1_9ACTN</name>
<feature type="non-terminal residue" evidence="2">
    <location>
        <position position="1"/>
    </location>
</feature>
<reference evidence="2" key="1">
    <citation type="submission" date="2020-02" db="EMBL/GenBank/DDBJ databases">
        <authorList>
            <person name="Meier V. D."/>
        </authorList>
    </citation>
    <scope>NUCLEOTIDE SEQUENCE</scope>
    <source>
        <strain evidence="2">AVDCRST_MAG48</strain>
    </source>
</reference>
<feature type="compositionally biased region" description="Low complexity" evidence="1">
    <location>
        <begin position="60"/>
        <end position="85"/>
    </location>
</feature>
<sequence length="159" mass="16711">RRPDLGGGRARRRRGQPHPRRPGRRPPGARQGAQGAAGAARLVRPGRRHRLPGPRPPGARGPRLRLAGPVPRLPRRPAVPAERVGGAAGGGRTRRTGDRGLAAHAAALLRHPPAGRRGRRAGGAGAAGPRVGDHDADLHPRHRRPPARGVPDLPPARVL</sequence>
<protein>
    <submittedName>
        <fullName evidence="2">Site-specific tyrosine recombinase XerD</fullName>
    </submittedName>
</protein>
<accession>A0A6J4K7Z1</accession>
<proteinExistence type="predicted"/>